<protein>
    <recommendedName>
        <fullName evidence="4">BolA-like protein</fullName>
    </recommendedName>
</protein>
<evidence type="ECO:0000313" key="2">
    <source>
        <dbReference type="EnsemblProtists" id="PYU1_T011656"/>
    </source>
</evidence>
<dbReference type="STRING" id="431595.K3X357"/>
<dbReference type="PANTHER" id="PTHR12735">
    <property type="entry name" value="BOLA-LIKE PROTEIN-RELATED"/>
    <property type="match status" value="1"/>
</dbReference>
<dbReference type="eggNOG" id="KOG3348">
    <property type="taxonomic scope" value="Eukaryota"/>
</dbReference>
<dbReference type="VEuPathDB" id="FungiDB:PYU1_G011630"/>
<evidence type="ECO:0000313" key="3">
    <source>
        <dbReference type="Proteomes" id="UP000019132"/>
    </source>
</evidence>
<dbReference type="HOGENOM" id="CLU_109462_4_0_1"/>
<dbReference type="InterPro" id="IPR002634">
    <property type="entry name" value="BolA"/>
</dbReference>
<reference evidence="3" key="2">
    <citation type="submission" date="2010-04" db="EMBL/GenBank/DDBJ databases">
        <authorList>
            <person name="Buell R."/>
            <person name="Hamilton J."/>
            <person name="Hostetler J."/>
        </authorList>
    </citation>
    <scope>NUCLEOTIDE SEQUENCE [LARGE SCALE GENOMIC DNA]</scope>
    <source>
        <strain evidence="3">DAOM:BR144</strain>
    </source>
</reference>
<dbReference type="InterPro" id="IPR036065">
    <property type="entry name" value="BolA-like_sf"/>
</dbReference>
<dbReference type="InterPro" id="IPR045115">
    <property type="entry name" value="BOL2"/>
</dbReference>
<dbReference type="EMBL" id="GL376611">
    <property type="status" value="NOT_ANNOTATED_CDS"/>
    <property type="molecule type" value="Genomic_DNA"/>
</dbReference>
<reference evidence="3" key="1">
    <citation type="journal article" date="2010" name="Genome Biol.">
        <title>Genome sequence of the necrotrophic plant pathogen Pythium ultimum reveals original pathogenicity mechanisms and effector repertoire.</title>
        <authorList>
            <person name="Levesque C.A."/>
            <person name="Brouwer H."/>
            <person name="Cano L."/>
            <person name="Hamilton J.P."/>
            <person name="Holt C."/>
            <person name="Huitema E."/>
            <person name="Raffaele S."/>
            <person name="Robideau G.P."/>
            <person name="Thines M."/>
            <person name="Win J."/>
            <person name="Zerillo M.M."/>
            <person name="Beakes G.W."/>
            <person name="Boore J.L."/>
            <person name="Busam D."/>
            <person name="Dumas B."/>
            <person name="Ferriera S."/>
            <person name="Fuerstenberg S.I."/>
            <person name="Gachon C.M."/>
            <person name="Gaulin E."/>
            <person name="Govers F."/>
            <person name="Grenville-Briggs L."/>
            <person name="Horner N."/>
            <person name="Hostetler J."/>
            <person name="Jiang R.H."/>
            <person name="Johnson J."/>
            <person name="Krajaejun T."/>
            <person name="Lin H."/>
            <person name="Meijer H.J."/>
            <person name="Moore B."/>
            <person name="Morris P."/>
            <person name="Phuntmart V."/>
            <person name="Puiu D."/>
            <person name="Shetty J."/>
            <person name="Stajich J.E."/>
            <person name="Tripathy S."/>
            <person name="Wawra S."/>
            <person name="van West P."/>
            <person name="Whitty B.R."/>
            <person name="Coutinho P.M."/>
            <person name="Henrissat B."/>
            <person name="Martin F."/>
            <person name="Thomas P.D."/>
            <person name="Tyler B.M."/>
            <person name="De Vries R.P."/>
            <person name="Kamoun S."/>
            <person name="Yandell M."/>
            <person name="Tisserat N."/>
            <person name="Buell C.R."/>
        </authorList>
    </citation>
    <scope>NUCLEOTIDE SEQUENCE</scope>
    <source>
        <strain evidence="3">DAOM:BR144</strain>
    </source>
</reference>
<dbReference type="PIRSF" id="PIRSF003113">
    <property type="entry name" value="BolA"/>
    <property type="match status" value="1"/>
</dbReference>
<dbReference type="OMA" id="PRHKLYK"/>
<dbReference type="FunCoup" id="K3X357">
    <property type="interactions" value="92"/>
</dbReference>
<dbReference type="Gene3D" id="3.10.20.90">
    <property type="entry name" value="Phosphatidylinositol 3-kinase Catalytic Subunit, Chain A, domain 1"/>
    <property type="match status" value="1"/>
</dbReference>
<dbReference type="SUPFAM" id="SSF82657">
    <property type="entry name" value="BolA-like"/>
    <property type="match status" value="1"/>
</dbReference>
<proteinExistence type="inferred from homology"/>
<dbReference type="GO" id="GO:0005634">
    <property type="term" value="C:nucleus"/>
    <property type="evidence" value="ECO:0007669"/>
    <property type="project" value="TreeGrafter"/>
</dbReference>
<name>K3X357_GLOUD</name>
<dbReference type="PANTHER" id="PTHR12735:SF27">
    <property type="entry name" value="BOLA-LIKE PROTEIN 2"/>
    <property type="match status" value="1"/>
</dbReference>
<dbReference type="InParanoid" id="K3X357"/>
<sequence>MAVVTPAHLEDKIKQELGAIYVEAEDLSDGCGSKFSLVVVHDGFEGQSLLERQRRVNEVLKVEMTRIHALQMKTWTRAQYEQKTQKSVPSASQSAGEN</sequence>
<dbReference type="AlphaFoldDB" id="K3X357"/>
<organism evidence="2 3">
    <name type="scientific">Globisporangium ultimum (strain ATCC 200006 / CBS 805.95 / DAOM BR144)</name>
    <name type="common">Pythium ultimum</name>
    <dbReference type="NCBI Taxonomy" id="431595"/>
    <lineage>
        <taxon>Eukaryota</taxon>
        <taxon>Sar</taxon>
        <taxon>Stramenopiles</taxon>
        <taxon>Oomycota</taxon>
        <taxon>Peronosporomycetes</taxon>
        <taxon>Pythiales</taxon>
        <taxon>Pythiaceae</taxon>
        <taxon>Globisporangium</taxon>
    </lineage>
</organism>
<keyword evidence="3" id="KW-1185">Reference proteome</keyword>
<dbReference type="Pfam" id="PF01722">
    <property type="entry name" value="BolA"/>
    <property type="match status" value="1"/>
</dbReference>
<dbReference type="GO" id="GO:0051537">
    <property type="term" value="F:2 iron, 2 sulfur cluster binding"/>
    <property type="evidence" value="ECO:0007669"/>
    <property type="project" value="InterPro"/>
</dbReference>
<dbReference type="GO" id="GO:0005829">
    <property type="term" value="C:cytosol"/>
    <property type="evidence" value="ECO:0007669"/>
    <property type="project" value="TreeGrafter"/>
</dbReference>
<evidence type="ECO:0008006" key="4">
    <source>
        <dbReference type="Google" id="ProtNLM"/>
    </source>
</evidence>
<accession>K3X357</accession>
<evidence type="ECO:0000256" key="1">
    <source>
        <dbReference type="RuleBase" id="RU003860"/>
    </source>
</evidence>
<dbReference type="Proteomes" id="UP000019132">
    <property type="component" value="Unassembled WGS sequence"/>
</dbReference>
<comment type="similarity">
    <text evidence="1">Belongs to the BolA/IbaG family.</text>
</comment>
<dbReference type="GO" id="GO:0051604">
    <property type="term" value="P:protein maturation"/>
    <property type="evidence" value="ECO:0007669"/>
    <property type="project" value="InterPro"/>
</dbReference>
<dbReference type="EnsemblProtists" id="PYU1_T011656">
    <property type="protein sequence ID" value="PYU1_T011656"/>
    <property type="gene ID" value="PYU1_G011630"/>
</dbReference>
<dbReference type="GO" id="GO:0006879">
    <property type="term" value="P:intracellular iron ion homeostasis"/>
    <property type="evidence" value="ECO:0007669"/>
    <property type="project" value="InterPro"/>
</dbReference>
<reference evidence="2" key="3">
    <citation type="submission" date="2015-02" db="UniProtKB">
        <authorList>
            <consortium name="EnsemblProtists"/>
        </authorList>
    </citation>
    <scope>IDENTIFICATION</scope>
    <source>
        <strain evidence="2">DAOM BR144</strain>
    </source>
</reference>